<dbReference type="Proteomes" id="UP000185544">
    <property type="component" value="Chromosome"/>
</dbReference>
<protein>
    <recommendedName>
        <fullName evidence="3">asparagine synthase (glutamine-hydrolyzing)</fullName>
        <ecNumber evidence="3">6.3.5.4</ecNumber>
    </recommendedName>
</protein>
<evidence type="ECO:0000256" key="2">
    <source>
        <dbReference type="ARBA" id="ARBA00005752"/>
    </source>
</evidence>
<keyword evidence="13" id="KW-1185">Reference proteome</keyword>
<evidence type="ECO:0000256" key="3">
    <source>
        <dbReference type="ARBA" id="ARBA00012737"/>
    </source>
</evidence>
<dbReference type="RefSeq" id="WP_075277429.1">
    <property type="nucleotide sequence ID" value="NZ_CP016908.1"/>
</dbReference>
<dbReference type="CDD" id="cd01991">
    <property type="entry name" value="Asn_synthase_B_C"/>
    <property type="match status" value="1"/>
</dbReference>
<feature type="site" description="Important for beta-aspartyl-AMP intermediate formation" evidence="10">
    <location>
        <position position="384"/>
    </location>
</feature>
<proteinExistence type="inferred from homology"/>
<dbReference type="PROSITE" id="PS51278">
    <property type="entry name" value="GATASE_TYPE_2"/>
    <property type="match status" value="1"/>
</dbReference>
<dbReference type="PANTHER" id="PTHR43284">
    <property type="entry name" value="ASPARAGINE SYNTHETASE (GLUTAMINE-HYDROLYZING)"/>
    <property type="match status" value="1"/>
</dbReference>
<dbReference type="InterPro" id="IPR029055">
    <property type="entry name" value="Ntn_hydrolases_N"/>
</dbReference>
<keyword evidence="8" id="KW-0028">Amino-acid biosynthesis</keyword>
<keyword evidence="8" id="KW-0061">Asparagine biosynthesis</keyword>
<dbReference type="Gene3D" id="3.40.50.620">
    <property type="entry name" value="HUPs"/>
    <property type="match status" value="2"/>
</dbReference>
<dbReference type="GO" id="GO:0004066">
    <property type="term" value="F:asparagine synthase (glutamine-hydrolyzing) activity"/>
    <property type="evidence" value="ECO:0007669"/>
    <property type="project" value="UniProtKB-EC"/>
</dbReference>
<dbReference type="EC" id="6.3.5.4" evidence="3"/>
<evidence type="ECO:0000256" key="7">
    <source>
        <dbReference type="ARBA" id="ARBA00048741"/>
    </source>
</evidence>
<dbReference type="SUPFAM" id="SSF56235">
    <property type="entry name" value="N-terminal nucleophile aminohydrolases (Ntn hydrolases)"/>
    <property type="match status" value="1"/>
</dbReference>
<feature type="binding site" evidence="9">
    <location>
        <position position="104"/>
    </location>
    <ligand>
        <name>L-glutamine</name>
        <dbReference type="ChEBI" id="CHEBI:58359"/>
    </ligand>
</feature>
<evidence type="ECO:0000256" key="4">
    <source>
        <dbReference type="ARBA" id="ARBA00022741"/>
    </source>
</evidence>
<feature type="domain" description="Glutamine amidotransferase type-2" evidence="11">
    <location>
        <begin position="2"/>
        <end position="218"/>
    </location>
</feature>
<dbReference type="SUPFAM" id="SSF52402">
    <property type="entry name" value="Adenine nucleotide alpha hydrolases-like"/>
    <property type="match status" value="1"/>
</dbReference>
<comment type="similarity">
    <text evidence="2">Belongs to the asparagine synthetase family.</text>
</comment>
<reference evidence="12 13" key="1">
    <citation type="submission" date="2016-08" db="EMBL/GenBank/DDBJ databases">
        <title>Identification and validation of antigenic proteins from Pajaroellobacter abortibovis using de-novo genome sequence assembly and reverse vaccinology.</title>
        <authorList>
            <person name="Welly B.T."/>
            <person name="Miller M.R."/>
            <person name="Stott J.L."/>
            <person name="Blanchard M.T."/>
            <person name="Islas-Trejo A.D."/>
            <person name="O'Rourke S.M."/>
            <person name="Young A.E."/>
            <person name="Medrano J.F."/>
            <person name="Van Eenennaam A.L."/>
        </authorList>
    </citation>
    <scope>NUCLEOTIDE SEQUENCE [LARGE SCALE GENOMIC DNA]</scope>
    <source>
        <strain evidence="12 13">BTF92-0548A/99-0131</strain>
    </source>
</reference>
<feature type="binding site" evidence="9">
    <location>
        <position position="309"/>
    </location>
    <ligand>
        <name>ATP</name>
        <dbReference type="ChEBI" id="CHEBI:30616"/>
    </ligand>
</feature>
<dbReference type="GO" id="GO:0005829">
    <property type="term" value="C:cytosol"/>
    <property type="evidence" value="ECO:0007669"/>
    <property type="project" value="TreeGrafter"/>
</dbReference>
<dbReference type="CDD" id="cd00712">
    <property type="entry name" value="AsnB"/>
    <property type="match status" value="1"/>
</dbReference>
<sequence>MCGLVGILDSYNQNEEELSVTINRMSYVLSHRGPDDSGSWVDLKAGVALGFRRLAILDLSSIGSQPMHSHCDRFVLSLNGEIYNFLDLKKELEQYGHRFNSRSDTEVVLACIAQWGVVEACKRFEGMFALACWDKRNQILCLARDRFGEKPLYYGWVGKCFVFASELKAFLCFPGFEKKISQHAVSLYFTYNYIPTPWSIYEGIYKLAPGTVLEMTAKSFPSARYDDFSRALKPYWSLREVVEDGIAHPFIGTEKEAEEELHHLLKRAVSKRMLSDVSVGAFLSGGIDSSLVVAYAQQMASSSLKAFSVGFHEQNYNEAPYAKRVACCLGAELIETYMTPQDMIRIAAKLPSLYDEPFADSSQLPTYLVAELARRHVVVSLSGDGGDELFAGYRHYQRAPFLRNLWCTFQIFPQGVRKCLSYLIDPVFLSVWKYGHSCFGLNSYWLNVSPEKLRKTAQLSILLRPQEIYGCLNGNVDIRIFMSFVVPNSITPIDHLETWPKGITPSEEMMYADASMYLVDDILVKIDRATMAHGLESRAPFLDRQLVEFGWRLPLAFKLKRGKGKLILRNLLSRYLPTRLVERPKMGFGTPIGMWLRGPMQEWVNDIIMSDRLNENEYLQAPQVRNLWKNYIQGKNRLDSFLWTILVFQLWLDRLSGKSIDSNSLRNTHFSSNSYKR</sequence>
<gene>
    <name evidence="12" type="ORF">BCY86_08765</name>
</gene>
<dbReference type="EMBL" id="CP016908">
    <property type="protein sequence ID" value="APS00760.1"/>
    <property type="molecule type" value="Genomic_DNA"/>
</dbReference>
<evidence type="ECO:0000256" key="9">
    <source>
        <dbReference type="PIRSR" id="PIRSR001589-2"/>
    </source>
</evidence>
<organism evidence="12 13">
    <name type="scientific">Pajaroellobacter abortibovis</name>
    <dbReference type="NCBI Taxonomy" id="1882918"/>
    <lineage>
        <taxon>Bacteria</taxon>
        <taxon>Pseudomonadati</taxon>
        <taxon>Myxococcota</taxon>
        <taxon>Polyangia</taxon>
        <taxon>Polyangiales</taxon>
        <taxon>Polyangiaceae</taxon>
    </lineage>
</organism>
<comment type="pathway">
    <text evidence="1">Amino-acid biosynthesis; L-asparagine biosynthesis; L-asparagine from L-aspartate (L-Gln route): step 1/1.</text>
</comment>
<dbReference type="Pfam" id="PF00733">
    <property type="entry name" value="Asn_synthase"/>
    <property type="match status" value="1"/>
</dbReference>
<dbReference type="InterPro" id="IPR006426">
    <property type="entry name" value="Asn_synth_AEB"/>
</dbReference>
<dbReference type="InterPro" id="IPR033738">
    <property type="entry name" value="AsnB_N"/>
</dbReference>
<dbReference type="KEGG" id="pabo:BCY86_08765"/>
<dbReference type="NCBIfam" id="TIGR01536">
    <property type="entry name" value="asn_synth_AEB"/>
    <property type="match status" value="1"/>
</dbReference>
<dbReference type="OrthoDB" id="9763290at2"/>
<accession>A0A1L6MZ38</accession>
<comment type="catalytic activity">
    <reaction evidence="7">
        <text>L-aspartate + L-glutamine + ATP + H2O = L-asparagine + L-glutamate + AMP + diphosphate + H(+)</text>
        <dbReference type="Rhea" id="RHEA:12228"/>
        <dbReference type="ChEBI" id="CHEBI:15377"/>
        <dbReference type="ChEBI" id="CHEBI:15378"/>
        <dbReference type="ChEBI" id="CHEBI:29985"/>
        <dbReference type="ChEBI" id="CHEBI:29991"/>
        <dbReference type="ChEBI" id="CHEBI:30616"/>
        <dbReference type="ChEBI" id="CHEBI:33019"/>
        <dbReference type="ChEBI" id="CHEBI:58048"/>
        <dbReference type="ChEBI" id="CHEBI:58359"/>
        <dbReference type="ChEBI" id="CHEBI:456215"/>
        <dbReference type="EC" id="6.3.5.4"/>
    </reaction>
</comment>
<keyword evidence="6 8" id="KW-0315">Glutamine amidotransferase</keyword>
<dbReference type="Gene3D" id="3.60.20.10">
    <property type="entry name" value="Glutamine Phosphoribosylpyrophosphate, subunit 1, domain 1"/>
    <property type="match status" value="1"/>
</dbReference>
<dbReference type="InterPro" id="IPR017932">
    <property type="entry name" value="GATase_2_dom"/>
</dbReference>
<evidence type="ECO:0000256" key="6">
    <source>
        <dbReference type="ARBA" id="ARBA00022962"/>
    </source>
</evidence>
<dbReference type="GO" id="GO:0005524">
    <property type="term" value="F:ATP binding"/>
    <property type="evidence" value="ECO:0007669"/>
    <property type="project" value="UniProtKB-KW"/>
</dbReference>
<dbReference type="PANTHER" id="PTHR43284:SF1">
    <property type="entry name" value="ASPARAGINE SYNTHETASE"/>
    <property type="match status" value="1"/>
</dbReference>
<evidence type="ECO:0000259" key="11">
    <source>
        <dbReference type="PROSITE" id="PS51278"/>
    </source>
</evidence>
<name>A0A1L6MZ38_9BACT</name>
<dbReference type="GO" id="GO:0006529">
    <property type="term" value="P:asparagine biosynthetic process"/>
    <property type="evidence" value="ECO:0007669"/>
    <property type="project" value="UniProtKB-KW"/>
</dbReference>
<dbReference type="InterPro" id="IPR001962">
    <property type="entry name" value="Asn_synthase"/>
</dbReference>
<feature type="binding site" evidence="9">
    <location>
        <begin position="382"/>
        <end position="383"/>
    </location>
    <ligand>
        <name>ATP</name>
        <dbReference type="ChEBI" id="CHEBI:30616"/>
    </ligand>
</feature>
<evidence type="ECO:0000313" key="13">
    <source>
        <dbReference type="Proteomes" id="UP000185544"/>
    </source>
</evidence>
<keyword evidence="4 9" id="KW-0547">Nucleotide-binding</keyword>
<dbReference type="STRING" id="1882918.BCY86_08765"/>
<evidence type="ECO:0000256" key="5">
    <source>
        <dbReference type="ARBA" id="ARBA00022840"/>
    </source>
</evidence>
<evidence type="ECO:0000256" key="8">
    <source>
        <dbReference type="PIRSR" id="PIRSR001589-1"/>
    </source>
</evidence>
<feature type="active site" description="For GATase activity" evidence="8">
    <location>
        <position position="2"/>
    </location>
</feature>
<dbReference type="AlphaFoldDB" id="A0A1L6MZ38"/>
<dbReference type="InterPro" id="IPR051786">
    <property type="entry name" value="ASN_synthetase/amidase"/>
</dbReference>
<evidence type="ECO:0000256" key="10">
    <source>
        <dbReference type="PIRSR" id="PIRSR001589-3"/>
    </source>
</evidence>
<dbReference type="PIRSF" id="PIRSF001589">
    <property type="entry name" value="Asn_synthetase_glu-h"/>
    <property type="match status" value="1"/>
</dbReference>
<dbReference type="Pfam" id="PF13537">
    <property type="entry name" value="GATase_7"/>
    <property type="match status" value="1"/>
</dbReference>
<keyword evidence="5 9" id="KW-0067">ATP-binding</keyword>
<evidence type="ECO:0000256" key="1">
    <source>
        <dbReference type="ARBA" id="ARBA00005187"/>
    </source>
</evidence>
<dbReference type="InterPro" id="IPR014729">
    <property type="entry name" value="Rossmann-like_a/b/a_fold"/>
</dbReference>
<evidence type="ECO:0000313" key="12">
    <source>
        <dbReference type="EMBL" id="APS00760.1"/>
    </source>
</evidence>